<keyword evidence="5 8" id="KW-0812">Transmembrane</keyword>
<evidence type="ECO:0000256" key="4">
    <source>
        <dbReference type="ARBA" id="ARBA00022475"/>
    </source>
</evidence>
<feature type="transmembrane region" description="Helical" evidence="8">
    <location>
        <begin position="100"/>
        <end position="126"/>
    </location>
</feature>
<dbReference type="CDD" id="cd06261">
    <property type="entry name" value="TM_PBP2"/>
    <property type="match status" value="1"/>
</dbReference>
<evidence type="ECO:0000313" key="10">
    <source>
        <dbReference type="EMBL" id="MBG9387993.1"/>
    </source>
</evidence>
<feature type="transmembrane region" description="Helical" evidence="8">
    <location>
        <begin position="247"/>
        <end position="270"/>
    </location>
</feature>
<sequence length="285" mass="30568">MKSTLELQEQLRTASFALPAALFMAATFALPLAAVAWQSFLSADGAHLSGFAYGKMLSTPLFFLVTATTLQISFGAMCFSLLLAYPTAYFLSRQPPRRRAFLMVFVLVPFWTSILVKSFAFTILLGQSGVVNQLLAAVGLGPIKLLFNRFGVMVGMSHFLVPFMIFPILTSLLKQPPELAKAAAIMGAGKFRIFWKVTLPLSVPGVTAGCLLVFILSLGFYVVPALLGGRKDMMLANLVDFYTREAMVWPVASAIAVVLTTVAVAAALALSRVPGGSSLLAGEDD</sequence>
<name>A0A931MGF3_9BURK</name>
<accession>A0A931MGF3</accession>
<keyword evidence="11" id="KW-1185">Reference proteome</keyword>
<dbReference type="Proteomes" id="UP000651050">
    <property type="component" value="Unassembled WGS sequence"/>
</dbReference>
<dbReference type="SUPFAM" id="SSF161098">
    <property type="entry name" value="MetI-like"/>
    <property type="match status" value="1"/>
</dbReference>
<dbReference type="PROSITE" id="PS50928">
    <property type="entry name" value="ABC_TM1"/>
    <property type="match status" value="1"/>
</dbReference>
<evidence type="ECO:0000259" key="9">
    <source>
        <dbReference type="PROSITE" id="PS50928"/>
    </source>
</evidence>
<feature type="transmembrane region" description="Helical" evidence="8">
    <location>
        <begin position="146"/>
        <end position="173"/>
    </location>
</feature>
<proteinExistence type="inferred from homology"/>
<dbReference type="GO" id="GO:0055085">
    <property type="term" value="P:transmembrane transport"/>
    <property type="evidence" value="ECO:0007669"/>
    <property type="project" value="InterPro"/>
</dbReference>
<keyword evidence="4" id="KW-1003">Cell membrane</keyword>
<feature type="transmembrane region" description="Helical" evidence="8">
    <location>
        <begin position="194"/>
        <end position="227"/>
    </location>
</feature>
<dbReference type="EMBL" id="JADWYS010000001">
    <property type="protein sequence ID" value="MBG9387993.1"/>
    <property type="molecule type" value="Genomic_DNA"/>
</dbReference>
<evidence type="ECO:0000256" key="7">
    <source>
        <dbReference type="ARBA" id="ARBA00023136"/>
    </source>
</evidence>
<feature type="domain" description="ABC transmembrane type-1" evidence="9">
    <location>
        <begin position="66"/>
        <end position="270"/>
    </location>
</feature>
<dbReference type="PANTHER" id="PTHR42929">
    <property type="entry name" value="INNER MEMBRANE ABC TRANSPORTER PERMEASE PROTEIN YDCU-RELATED-RELATED"/>
    <property type="match status" value="1"/>
</dbReference>
<dbReference type="AlphaFoldDB" id="A0A931MGF3"/>
<dbReference type="InterPro" id="IPR000515">
    <property type="entry name" value="MetI-like"/>
</dbReference>
<comment type="similarity">
    <text evidence="2">Belongs to the binding-protein-dependent transport system permease family. CysTW subfamily.</text>
</comment>
<evidence type="ECO:0000256" key="3">
    <source>
        <dbReference type="ARBA" id="ARBA00022448"/>
    </source>
</evidence>
<evidence type="ECO:0000256" key="1">
    <source>
        <dbReference type="ARBA" id="ARBA00004651"/>
    </source>
</evidence>
<dbReference type="PANTHER" id="PTHR42929:SF5">
    <property type="entry name" value="ABC TRANSPORTER PERMEASE PROTEIN"/>
    <property type="match status" value="1"/>
</dbReference>
<evidence type="ECO:0000256" key="8">
    <source>
        <dbReference type="RuleBase" id="RU363032"/>
    </source>
</evidence>
<organism evidence="10 11">
    <name type="scientific">Caenimonas aquaedulcis</name>
    <dbReference type="NCBI Taxonomy" id="2793270"/>
    <lineage>
        <taxon>Bacteria</taxon>
        <taxon>Pseudomonadati</taxon>
        <taxon>Pseudomonadota</taxon>
        <taxon>Betaproteobacteria</taxon>
        <taxon>Burkholderiales</taxon>
        <taxon>Comamonadaceae</taxon>
        <taxon>Caenimonas</taxon>
    </lineage>
</organism>
<keyword evidence="3 8" id="KW-0813">Transport</keyword>
<dbReference type="Gene3D" id="1.10.3720.10">
    <property type="entry name" value="MetI-like"/>
    <property type="match status" value="1"/>
</dbReference>
<evidence type="ECO:0000313" key="11">
    <source>
        <dbReference type="Proteomes" id="UP000651050"/>
    </source>
</evidence>
<dbReference type="InterPro" id="IPR035906">
    <property type="entry name" value="MetI-like_sf"/>
</dbReference>
<feature type="transmembrane region" description="Helical" evidence="8">
    <location>
        <begin position="21"/>
        <end position="41"/>
    </location>
</feature>
<keyword evidence="6 8" id="KW-1133">Transmembrane helix</keyword>
<protein>
    <submittedName>
        <fullName evidence="10">ABC transporter permease</fullName>
    </submittedName>
</protein>
<dbReference type="GO" id="GO:0005886">
    <property type="term" value="C:plasma membrane"/>
    <property type="evidence" value="ECO:0007669"/>
    <property type="project" value="UniProtKB-SubCell"/>
</dbReference>
<evidence type="ECO:0000256" key="2">
    <source>
        <dbReference type="ARBA" id="ARBA00007069"/>
    </source>
</evidence>
<evidence type="ECO:0000256" key="5">
    <source>
        <dbReference type="ARBA" id="ARBA00022692"/>
    </source>
</evidence>
<keyword evidence="7 8" id="KW-0472">Membrane</keyword>
<dbReference type="Pfam" id="PF00528">
    <property type="entry name" value="BPD_transp_1"/>
    <property type="match status" value="1"/>
</dbReference>
<comment type="caution">
    <text evidence="10">The sequence shown here is derived from an EMBL/GenBank/DDBJ whole genome shotgun (WGS) entry which is preliminary data.</text>
</comment>
<reference evidence="10" key="1">
    <citation type="submission" date="2020-11" db="EMBL/GenBank/DDBJ databases">
        <title>Bacterial whole genome sequence for Caenimonas sp. DR4.4.</title>
        <authorList>
            <person name="Le V."/>
            <person name="Ko S.-R."/>
            <person name="Ahn C.-Y."/>
            <person name="Oh H.-M."/>
        </authorList>
    </citation>
    <scope>NUCLEOTIDE SEQUENCE</scope>
    <source>
        <strain evidence="10">DR4.4</strain>
    </source>
</reference>
<dbReference type="RefSeq" id="WP_196985873.1">
    <property type="nucleotide sequence ID" value="NZ_JADWYS010000001.1"/>
</dbReference>
<evidence type="ECO:0000256" key="6">
    <source>
        <dbReference type="ARBA" id="ARBA00022989"/>
    </source>
</evidence>
<gene>
    <name evidence="10" type="ORF">I5803_08175</name>
</gene>
<comment type="subcellular location">
    <subcellularLocation>
        <location evidence="1 8">Cell membrane</location>
        <topology evidence="1 8">Multi-pass membrane protein</topology>
    </subcellularLocation>
</comment>
<feature type="transmembrane region" description="Helical" evidence="8">
    <location>
        <begin position="61"/>
        <end position="88"/>
    </location>
</feature>